<comment type="caution">
    <text evidence="2">The sequence shown here is derived from an EMBL/GenBank/DDBJ whole genome shotgun (WGS) entry which is preliminary data.</text>
</comment>
<proteinExistence type="predicted"/>
<protein>
    <recommendedName>
        <fullName evidence="4">Excreted virulence factor EspC, type VII ESX diderm</fullName>
    </recommendedName>
</protein>
<feature type="compositionally biased region" description="Basic and acidic residues" evidence="1">
    <location>
        <begin position="86"/>
        <end position="104"/>
    </location>
</feature>
<organism evidence="2 3">
    <name type="scientific">Amycolatopsis samaneae</name>
    <dbReference type="NCBI Taxonomy" id="664691"/>
    <lineage>
        <taxon>Bacteria</taxon>
        <taxon>Bacillati</taxon>
        <taxon>Actinomycetota</taxon>
        <taxon>Actinomycetes</taxon>
        <taxon>Pseudonocardiales</taxon>
        <taxon>Pseudonocardiaceae</taxon>
        <taxon>Amycolatopsis</taxon>
    </lineage>
</organism>
<reference evidence="3" key="1">
    <citation type="journal article" date="2019" name="Int. J. Syst. Evol. Microbiol.">
        <title>The Global Catalogue of Microorganisms (GCM) 10K type strain sequencing project: providing services to taxonomists for standard genome sequencing and annotation.</title>
        <authorList>
            <consortium name="The Broad Institute Genomics Platform"/>
            <consortium name="The Broad Institute Genome Sequencing Center for Infectious Disease"/>
            <person name="Wu L."/>
            <person name="Ma J."/>
        </authorList>
    </citation>
    <scope>NUCLEOTIDE SEQUENCE [LARGE SCALE GENOMIC DNA]</scope>
    <source>
        <strain evidence="3">CGMCC 4.7643</strain>
    </source>
</reference>
<accession>A0ABW5GES7</accession>
<name>A0ABW5GES7_9PSEU</name>
<evidence type="ECO:0008006" key="4">
    <source>
        <dbReference type="Google" id="ProtNLM"/>
    </source>
</evidence>
<dbReference type="EMBL" id="JBHUKU010000006">
    <property type="protein sequence ID" value="MFD2459473.1"/>
    <property type="molecule type" value="Genomic_DNA"/>
</dbReference>
<sequence length="104" mass="10642">MAGVKIDEVVVAEYARKVDGAAGRLDSAVGEFGTDAVAPEAFGGLGAQLGVGESYGRAIEALRQQLVAGAAALHSAAEALHRVTSRHADRDAESAELIKRAGEL</sequence>
<feature type="region of interest" description="Disordered" evidence="1">
    <location>
        <begin position="84"/>
        <end position="104"/>
    </location>
</feature>
<keyword evidence="3" id="KW-1185">Reference proteome</keyword>
<gene>
    <name evidence="2" type="ORF">ACFSYJ_12750</name>
</gene>
<dbReference type="Proteomes" id="UP001597419">
    <property type="component" value="Unassembled WGS sequence"/>
</dbReference>
<evidence type="ECO:0000256" key="1">
    <source>
        <dbReference type="SAM" id="MobiDB-lite"/>
    </source>
</evidence>
<dbReference type="RefSeq" id="WP_345396736.1">
    <property type="nucleotide sequence ID" value="NZ_BAABHG010000008.1"/>
</dbReference>
<evidence type="ECO:0000313" key="2">
    <source>
        <dbReference type="EMBL" id="MFD2459473.1"/>
    </source>
</evidence>
<evidence type="ECO:0000313" key="3">
    <source>
        <dbReference type="Proteomes" id="UP001597419"/>
    </source>
</evidence>